<accession>A0A383CIZ3</accession>
<sequence length="33" mass="3904">VSFTGENAKNDGVRYQYLKNQARDKSKNRFLKK</sequence>
<organism evidence="1">
    <name type="scientific">marine metagenome</name>
    <dbReference type="NCBI Taxonomy" id="408172"/>
    <lineage>
        <taxon>unclassified sequences</taxon>
        <taxon>metagenomes</taxon>
        <taxon>ecological metagenomes</taxon>
    </lineage>
</organism>
<dbReference type="AlphaFoldDB" id="A0A383CIZ3"/>
<evidence type="ECO:0000313" key="1">
    <source>
        <dbReference type="EMBL" id="SVE32172.1"/>
    </source>
</evidence>
<feature type="non-terminal residue" evidence="1">
    <location>
        <position position="1"/>
    </location>
</feature>
<name>A0A383CIZ3_9ZZZZ</name>
<dbReference type="EMBL" id="UINC01209237">
    <property type="protein sequence ID" value="SVE32172.1"/>
    <property type="molecule type" value="Genomic_DNA"/>
</dbReference>
<protein>
    <submittedName>
        <fullName evidence="1">Uncharacterized protein</fullName>
    </submittedName>
</protein>
<proteinExistence type="predicted"/>
<gene>
    <name evidence="1" type="ORF">METZ01_LOCUS485026</name>
</gene>
<reference evidence="1" key="1">
    <citation type="submission" date="2018-05" db="EMBL/GenBank/DDBJ databases">
        <authorList>
            <person name="Lanie J.A."/>
            <person name="Ng W.-L."/>
            <person name="Kazmierczak K.M."/>
            <person name="Andrzejewski T.M."/>
            <person name="Davidsen T.M."/>
            <person name="Wayne K.J."/>
            <person name="Tettelin H."/>
            <person name="Glass J.I."/>
            <person name="Rusch D."/>
            <person name="Podicherti R."/>
            <person name="Tsui H.-C.T."/>
            <person name="Winkler M.E."/>
        </authorList>
    </citation>
    <scope>NUCLEOTIDE SEQUENCE</scope>
</reference>